<evidence type="ECO:0000313" key="3">
    <source>
        <dbReference type="EMBL" id="KXZ54853.1"/>
    </source>
</evidence>
<dbReference type="Proteomes" id="UP000075714">
    <property type="component" value="Unassembled WGS sequence"/>
</dbReference>
<dbReference type="PANTHER" id="PTHR12904">
    <property type="match status" value="1"/>
</dbReference>
<dbReference type="InterPro" id="IPR032675">
    <property type="entry name" value="LRR_dom_sf"/>
</dbReference>
<dbReference type="AlphaFoldDB" id="A0A150GYM0"/>
<evidence type="ECO:0000256" key="2">
    <source>
        <dbReference type="SAM" id="MobiDB-lite"/>
    </source>
</evidence>
<gene>
    <name evidence="3" type="ORF">GPECTOR_4g925</name>
</gene>
<organism evidence="3 4">
    <name type="scientific">Gonium pectorale</name>
    <name type="common">Green alga</name>
    <dbReference type="NCBI Taxonomy" id="33097"/>
    <lineage>
        <taxon>Eukaryota</taxon>
        <taxon>Viridiplantae</taxon>
        <taxon>Chlorophyta</taxon>
        <taxon>core chlorophytes</taxon>
        <taxon>Chlorophyceae</taxon>
        <taxon>CS clade</taxon>
        <taxon>Chlamydomonadales</taxon>
        <taxon>Volvocaceae</taxon>
        <taxon>Gonium</taxon>
    </lineage>
</organism>
<dbReference type="EMBL" id="LSYV01000005">
    <property type="protein sequence ID" value="KXZ54853.1"/>
    <property type="molecule type" value="Genomic_DNA"/>
</dbReference>
<evidence type="ECO:0000256" key="1">
    <source>
        <dbReference type="ARBA" id="ARBA00004430"/>
    </source>
</evidence>
<comment type="subcellular location">
    <subcellularLocation>
        <location evidence="1">Cytoplasm</location>
        <location evidence="1">Cytoskeleton</location>
        <location evidence="1">Cilium axoneme</location>
    </subcellularLocation>
</comment>
<evidence type="ECO:0000313" key="4">
    <source>
        <dbReference type="Proteomes" id="UP000075714"/>
    </source>
</evidence>
<name>A0A150GYM0_GONPE</name>
<dbReference type="PANTHER" id="PTHR12904:SF23">
    <property type="entry name" value="PROTEIN ZER-1 HOMOLOG"/>
    <property type="match status" value="1"/>
</dbReference>
<sequence length="641" mass="67993">MFILTSPSDQTAGLTNFCITENRAAAQRALQLPCGSSSGGGGYESRYGQPESRYQQYGYNSGSRSPPQTLDLTESLLAAICACRGIKSIVIDKTALLETEAAALARLNGLEQLRLATNSSSHPLRRPLVTLMLSGMTRLRSLELSYIRDTTADMAASLSRLSHLTRLAFHYAYWGESGAGERVMASVAKHQKQLVELHLYECCVNDDMLGYIMGITSLRRLHVQDEDATEESCPTNKGLARITQLRRLEHLDLFGEELQLDMELLGLLAQLPALRHLAMAGLDSLQPDDADTPLGGSGPGEDLEAEVEEMALSSSSGDEDETEDSSVSMGGDEVTSRPQLAAAVESCGTSRGPGARASSASGSAGRAAPCQGQGAVQPTTLGRPGPQQAPAPSRLTNPSPPHVLRRLDTLRLYGPSGLAMLPSPLVLLLPQPQLRHLKLSACASHADLHALSTQRGLHKLILSHTNVHQLYPPPAAGVAASGEYSILGRRSDVAAGLASLRSLRIKDLPGFMDCHMVDLVAALRTLPELSELKLRSLGTVSDAGLSALTGVTQLRRLKLYALGDAVTEAGIAQLAASLPHLEELKVKDCRRVGPMLRNTVGAYRAALAGSGAGAAVAPRGALLPVVRYGAHECQGGREAAE</sequence>
<feature type="compositionally biased region" description="Low complexity" evidence="2">
    <location>
        <begin position="350"/>
        <end position="369"/>
    </location>
</feature>
<keyword evidence="4" id="KW-1185">Reference proteome</keyword>
<accession>A0A150GYM0</accession>
<dbReference type="Gene3D" id="3.80.10.10">
    <property type="entry name" value="Ribonuclease Inhibitor"/>
    <property type="match status" value="2"/>
</dbReference>
<comment type="caution">
    <text evidence="3">The sequence shown here is derived from an EMBL/GenBank/DDBJ whole genome shotgun (WGS) entry which is preliminary data.</text>
</comment>
<proteinExistence type="predicted"/>
<dbReference type="GO" id="GO:0005930">
    <property type="term" value="C:axoneme"/>
    <property type="evidence" value="ECO:0007669"/>
    <property type="project" value="UniProtKB-SubCell"/>
</dbReference>
<protein>
    <submittedName>
        <fullName evidence="3">Uncharacterized protein</fullName>
    </submittedName>
</protein>
<dbReference type="InterPro" id="IPR051341">
    <property type="entry name" value="Zyg-11_UBL_adapter"/>
</dbReference>
<reference evidence="4" key="1">
    <citation type="journal article" date="2016" name="Nat. Commun.">
        <title>The Gonium pectorale genome demonstrates co-option of cell cycle regulation during the evolution of multicellularity.</title>
        <authorList>
            <person name="Hanschen E.R."/>
            <person name="Marriage T.N."/>
            <person name="Ferris P.J."/>
            <person name="Hamaji T."/>
            <person name="Toyoda A."/>
            <person name="Fujiyama A."/>
            <person name="Neme R."/>
            <person name="Noguchi H."/>
            <person name="Minakuchi Y."/>
            <person name="Suzuki M."/>
            <person name="Kawai-Toyooka H."/>
            <person name="Smith D.R."/>
            <person name="Sparks H."/>
            <person name="Anderson J."/>
            <person name="Bakaric R."/>
            <person name="Luria V."/>
            <person name="Karger A."/>
            <person name="Kirschner M.W."/>
            <person name="Durand P.M."/>
            <person name="Michod R.E."/>
            <person name="Nozaki H."/>
            <person name="Olson B.J."/>
        </authorList>
    </citation>
    <scope>NUCLEOTIDE SEQUENCE [LARGE SCALE GENOMIC DNA]</scope>
    <source>
        <strain evidence="4">NIES-2863</strain>
    </source>
</reference>
<feature type="region of interest" description="Disordered" evidence="2">
    <location>
        <begin position="307"/>
        <end position="402"/>
    </location>
</feature>
<dbReference type="SUPFAM" id="SSF52047">
    <property type="entry name" value="RNI-like"/>
    <property type="match status" value="2"/>
</dbReference>
<dbReference type="OrthoDB" id="2585512at2759"/>